<dbReference type="Proteomes" id="UP001221757">
    <property type="component" value="Unassembled WGS sequence"/>
</dbReference>
<sequence>MSGLPDVLKIPTGRKSSDSAHLPARVQPQSSLIKFQLPRNAIHCLADPTEYVSELHPTVITFNIAEIPVPPSVIVKALGCAILAAPKPSPSCLSIRRRTVKKAITIHSGWLHLVVNGACTRRESLWRTAVDQVQETLEKSTTSEAIAGRANAALKAAAHHTRRHS</sequence>
<organism evidence="1 2">
    <name type="scientific">Mycena rosella</name>
    <name type="common">Pink bonnet</name>
    <name type="synonym">Agaricus rosellus</name>
    <dbReference type="NCBI Taxonomy" id="1033263"/>
    <lineage>
        <taxon>Eukaryota</taxon>
        <taxon>Fungi</taxon>
        <taxon>Dikarya</taxon>
        <taxon>Basidiomycota</taxon>
        <taxon>Agaricomycotina</taxon>
        <taxon>Agaricomycetes</taxon>
        <taxon>Agaricomycetidae</taxon>
        <taxon>Agaricales</taxon>
        <taxon>Marasmiineae</taxon>
        <taxon>Mycenaceae</taxon>
        <taxon>Mycena</taxon>
    </lineage>
</organism>
<dbReference type="EMBL" id="JARKIE010000280">
    <property type="protein sequence ID" value="KAJ7658475.1"/>
    <property type="molecule type" value="Genomic_DNA"/>
</dbReference>
<dbReference type="AlphaFoldDB" id="A0AAD7G1L8"/>
<gene>
    <name evidence="1" type="ORF">B0H17DRAFT_1145630</name>
</gene>
<evidence type="ECO:0000313" key="1">
    <source>
        <dbReference type="EMBL" id="KAJ7658475.1"/>
    </source>
</evidence>
<reference evidence="1" key="1">
    <citation type="submission" date="2023-03" db="EMBL/GenBank/DDBJ databases">
        <title>Massive genome expansion in bonnet fungi (Mycena s.s.) driven by repeated elements and novel gene families across ecological guilds.</title>
        <authorList>
            <consortium name="Lawrence Berkeley National Laboratory"/>
            <person name="Harder C.B."/>
            <person name="Miyauchi S."/>
            <person name="Viragh M."/>
            <person name="Kuo A."/>
            <person name="Thoen E."/>
            <person name="Andreopoulos B."/>
            <person name="Lu D."/>
            <person name="Skrede I."/>
            <person name="Drula E."/>
            <person name="Henrissat B."/>
            <person name="Morin E."/>
            <person name="Kohler A."/>
            <person name="Barry K."/>
            <person name="LaButti K."/>
            <person name="Morin E."/>
            <person name="Salamov A."/>
            <person name="Lipzen A."/>
            <person name="Mereny Z."/>
            <person name="Hegedus B."/>
            <person name="Baldrian P."/>
            <person name="Stursova M."/>
            <person name="Weitz H."/>
            <person name="Taylor A."/>
            <person name="Grigoriev I.V."/>
            <person name="Nagy L.G."/>
            <person name="Martin F."/>
            <person name="Kauserud H."/>
        </authorList>
    </citation>
    <scope>NUCLEOTIDE SEQUENCE</scope>
    <source>
        <strain evidence="1">CBHHK067</strain>
    </source>
</reference>
<comment type="caution">
    <text evidence="1">The sequence shown here is derived from an EMBL/GenBank/DDBJ whole genome shotgun (WGS) entry which is preliminary data.</text>
</comment>
<accession>A0AAD7G1L8</accession>
<proteinExistence type="predicted"/>
<evidence type="ECO:0000313" key="2">
    <source>
        <dbReference type="Proteomes" id="UP001221757"/>
    </source>
</evidence>
<name>A0AAD7G1L8_MYCRO</name>
<protein>
    <submittedName>
        <fullName evidence="1">Uncharacterized protein</fullName>
    </submittedName>
</protein>
<keyword evidence="2" id="KW-1185">Reference proteome</keyword>